<evidence type="ECO:0000313" key="1">
    <source>
        <dbReference type="EMBL" id="GFU35456.1"/>
    </source>
</evidence>
<dbReference type="EMBL" id="BMAW01083741">
    <property type="protein sequence ID" value="GFU35456.1"/>
    <property type="molecule type" value="Genomic_DNA"/>
</dbReference>
<sequence length="38" mass="4347">GENDPQSEGSGCFCDAKHNKWKYKYPDNDDCRESIGHD</sequence>
<protein>
    <submittedName>
        <fullName evidence="1">Uncharacterized protein</fullName>
    </submittedName>
</protein>
<evidence type="ECO:0000313" key="2">
    <source>
        <dbReference type="Proteomes" id="UP000887013"/>
    </source>
</evidence>
<gene>
    <name evidence="1" type="ORF">NPIL_82911</name>
</gene>
<organism evidence="1 2">
    <name type="scientific">Nephila pilipes</name>
    <name type="common">Giant wood spider</name>
    <name type="synonym">Nephila maculata</name>
    <dbReference type="NCBI Taxonomy" id="299642"/>
    <lineage>
        <taxon>Eukaryota</taxon>
        <taxon>Metazoa</taxon>
        <taxon>Ecdysozoa</taxon>
        <taxon>Arthropoda</taxon>
        <taxon>Chelicerata</taxon>
        <taxon>Arachnida</taxon>
        <taxon>Araneae</taxon>
        <taxon>Araneomorphae</taxon>
        <taxon>Entelegynae</taxon>
        <taxon>Araneoidea</taxon>
        <taxon>Nephilidae</taxon>
        <taxon>Nephila</taxon>
    </lineage>
</organism>
<dbReference type="AlphaFoldDB" id="A0A8X6URG9"/>
<keyword evidence="2" id="KW-1185">Reference proteome</keyword>
<dbReference type="Proteomes" id="UP000887013">
    <property type="component" value="Unassembled WGS sequence"/>
</dbReference>
<proteinExistence type="predicted"/>
<accession>A0A8X6URG9</accession>
<name>A0A8X6URG9_NEPPI</name>
<reference evidence="1" key="1">
    <citation type="submission" date="2020-08" db="EMBL/GenBank/DDBJ databases">
        <title>Multicomponent nature underlies the extraordinary mechanical properties of spider dragline silk.</title>
        <authorList>
            <person name="Kono N."/>
            <person name="Nakamura H."/>
            <person name="Mori M."/>
            <person name="Yoshida Y."/>
            <person name="Ohtoshi R."/>
            <person name="Malay A.D."/>
            <person name="Moran D.A.P."/>
            <person name="Tomita M."/>
            <person name="Numata K."/>
            <person name="Arakawa K."/>
        </authorList>
    </citation>
    <scope>NUCLEOTIDE SEQUENCE</scope>
</reference>
<feature type="non-terminal residue" evidence="1">
    <location>
        <position position="1"/>
    </location>
</feature>
<comment type="caution">
    <text evidence="1">The sequence shown here is derived from an EMBL/GenBank/DDBJ whole genome shotgun (WGS) entry which is preliminary data.</text>
</comment>